<dbReference type="Proteomes" id="UP000199444">
    <property type="component" value="Unassembled WGS sequence"/>
</dbReference>
<dbReference type="InterPro" id="IPR027417">
    <property type="entry name" value="P-loop_NTPase"/>
</dbReference>
<feature type="coiled-coil region" evidence="4">
    <location>
        <begin position="536"/>
        <end position="673"/>
    </location>
</feature>
<feature type="coiled-coil region" evidence="4">
    <location>
        <begin position="185"/>
        <end position="507"/>
    </location>
</feature>
<evidence type="ECO:0000256" key="1">
    <source>
        <dbReference type="ARBA" id="ARBA00006930"/>
    </source>
</evidence>
<dbReference type="EMBL" id="FNKD01000002">
    <property type="protein sequence ID" value="SDQ55954.1"/>
    <property type="molecule type" value="Genomic_DNA"/>
</dbReference>
<dbReference type="InterPro" id="IPR038729">
    <property type="entry name" value="Rad50/SbcC_AAA"/>
</dbReference>
<evidence type="ECO:0000256" key="4">
    <source>
        <dbReference type="SAM" id="Coils"/>
    </source>
</evidence>
<dbReference type="Pfam" id="PF13558">
    <property type="entry name" value="SbcC_Walker_B"/>
    <property type="match status" value="1"/>
</dbReference>
<organism evidence="6 7">
    <name type="scientific">Virgibacillus salinus</name>
    <dbReference type="NCBI Taxonomy" id="553311"/>
    <lineage>
        <taxon>Bacteria</taxon>
        <taxon>Bacillati</taxon>
        <taxon>Bacillota</taxon>
        <taxon>Bacilli</taxon>
        <taxon>Bacillales</taxon>
        <taxon>Bacillaceae</taxon>
        <taxon>Virgibacillus</taxon>
    </lineage>
</organism>
<comment type="subunit">
    <text evidence="2">Heterodimer of SbcC and SbcD.</text>
</comment>
<keyword evidence="7" id="KW-1185">Reference proteome</keyword>
<dbReference type="AlphaFoldDB" id="A0A1H1BVJ1"/>
<dbReference type="SUPFAM" id="SSF75712">
    <property type="entry name" value="Rad50 coiled-coil Zn hook"/>
    <property type="match status" value="1"/>
</dbReference>
<evidence type="ECO:0000313" key="7">
    <source>
        <dbReference type="Proteomes" id="UP000199444"/>
    </source>
</evidence>
<dbReference type="Pfam" id="PF13476">
    <property type="entry name" value="AAA_23"/>
    <property type="match status" value="1"/>
</dbReference>
<evidence type="ECO:0000313" key="6">
    <source>
        <dbReference type="EMBL" id="SDQ55954.1"/>
    </source>
</evidence>
<dbReference type="STRING" id="553311.SAMN05216231_1935"/>
<keyword evidence="6" id="KW-0540">Nuclease</keyword>
<keyword evidence="6" id="KW-0378">Hydrolase</keyword>
<dbReference type="GO" id="GO:0016887">
    <property type="term" value="F:ATP hydrolysis activity"/>
    <property type="evidence" value="ECO:0007669"/>
    <property type="project" value="InterPro"/>
</dbReference>
<gene>
    <name evidence="6" type="ORF">SAMN05216231_1935</name>
</gene>
<keyword evidence="6" id="KW-0269">Exonuclease</keyword>
<reference evidence="6 7" key="1">
    <citation type="submission" date="2016-10" db="EMBL/GenBank/DDBJ databases">
        <authorList>
            <person name="de Groot N.N."/>
        </authorList>
    </citation>
    <scope>NUCLEOTIDE SEQUENCE [LARGE SCALE GENOMIC DNA]</scope>
    <source>
        <strain evidence="6 7">CGMCC 1.10449</strain>
    </source>
</reference>
<dbReference type="Gene3D" id="1.10.287.1490">
    <property type="match status" value="1"/>
</dbReference>
<evidence type="ECO:0000256" key="2">
    <source>
        <dbReference type="ARBA" id="ARBA00011322"/>
    </source>
</evidence>
<dbReference type="PANTHER" id="PTHR32114:SF2">
    <property type="entry name" value="ABC TRANSPORTER ABCH.3"/>
    <property type="match status" value="1"/>
</dbReference>
<name>A0A1H1BVJ1_9BACI</name>
<feature type="domain" description="Rad50/SbcC-type AAA" evidence="5">
    <location>
        <begin position="5"/>
        <end position="212"/>
    </location>
</feature>
<accession>A0A1H1BVJ1</accession>
<dbReference type="Gene3D" id="3.40.50.300">
    <property type="entry name" value="P-loop containing nucleotide triphosphate hydrolases"/>
    <property type="match status" value="2"/>
</dbReference>
<protein>
    <recommendedName>
        <fullName evidence="3">Nuclease SbcCD subunit C</fullName>
    </recommendedName>
</protein>
<dbReference type="SUPFAM" id="SSF52540">
    <property type="entry name" value="P-loop containing nucleoside triphosphate hydrolases"/>
    <property type="match status" value="1"/>
</dbReference>
<dbReference type="GO" id="GO:0006302">
    <property type="term" value="P:double-strand break repair"/>
    <property type="evidence" value="ECO:0007669"/>
    <property type="project" value="InterPro"/>
</dbReference>
<sequence length="1036" mass="120779">MRAISLSLTAFGPYWNKQVIDFNELGGESIFLITGPTGAGKTTIFDAICFALYGRASGSDRDQDTLRSHFASIDEPTEVKFRFILNQKEYEVIRNPKQSKKKERGEGYTDEPAKAVLYEIVNDEKHLISSRVKEVSESLEEKLGFDYEQFRKMILIPQGEFRKLISENSKEREVILQKIFHTYFYEQITEELKVQSKDLKDKINNLDQLIQQEVAKIEWTAIELDETDNIDHVMQKLIQEIASLKEQQVESEKLKITKTQELKESQNNLHKGKSLDEKYLEVEFLKKEKKDLNQQADEVEQKKKELKQAKNAQKIQPFEEQSYARRKEWQEQQTQLTKQQEKVVNLEKEYETISAKYNEEAEKESDREQLKETITKASEQLKQIKIYQEEENNASKIKKTHENLESELGKLKEKITIRDNKIEEIENKLSNDQEVTKAYYSKSSEVEKAHQMVSKISELAKENKRLQELRADFKSVHTKYNDMQKEIELLRKNYNELEAKQREHYAALMAKQLHDNSPCPVCGSLDHPYKAEAHEEIVLIDELDQLQEKLQQKEKEFTAFQTTYTDSKSKGQSQRATVNKLYEELTEELQSIELNEVNNKLDKWNEKVKTLSLEQNQLQKNLEEIQMLKTEQMRLKQENKEFKQTFDQLTENYQKANSSLAKIEARLDEIAKHLPPEIVDFKSFQKKISHYEETYQAWLTKWETTKEKFQQTQESLQKEKTILEQQKEFEKNTKNNYDIQYNLFAESIEENGFETIEDYEKSKLSSGYQAEIEQNIKTYENKTEQINYRLKELGDQIKETTRPDLNLLEEIADRKQTELQSIHDSLNALDTRIKYNHQIKTTIKEKSNNQKKLSDEYYEIGELAELAYGNNQLRLSFERYVLASFLDEILLQSNVRLDRMTEHRYQLIRSGQVAKRGAQSGLDLEVLDHHTGRQRSVKTLSGGEGFKAALCLALGLADVVQAHAGGVQLDTLFIDEGFGTLDDVSLQQAIDCLKDLQDSNRLLGIISHVPHLKSEIHAKLQITSSNQGSELGFSFG</sequence>
<dbReference type="RefSeq" id="WP_092492765.1">
    <property type="nucleotide sequence ID" value="NZ_FNKD01000002.1"/>
</dbReference>
<evidence type="ECO:0000256" key="3">
    <source>
        <dbReference type="ARBA" id="ARBA00013368"/>
    </source>
</evidence>
<keyword evidence="4" id="KW-0175">Coiled coil</keyword>
<dbReference type="PANTHER" id="PTHR32114">
    <property type="entry name" value="ABC TRANSPORTER ABCH.3"/>
    <property type="match status" value="1"/>
</dbReference>
<evidence type="ECO:0000259" key="5">
    <source>
        <dbReference type="Pfam" id="PF13476"/>
    </source>
</evidence>
<feature type="coiled-coil region" evidence="4">
    <location>
        <begin position="699"/>
        <end position="733"/>
    </location>
</feature>
<proteinExistence type="inferred from homology"/>
<dbReference type="GO" id="GO:0004527">
    <property type="term" value="F:exonuclease activity"/>
    <property type="evidence" value="ECO:0007669"/>
    <property type="project" value="UniProtKB-KW"/>
</dbReference>
<comment type="similarity">
    <text evidence="1">Belongs to the SMC family. SbcC subfamily.</text>
</comment>